<dbReference type="AlphaFoldDB" id="A0A9X3XID3"/>
<reference evidence="2" key="1">
    <citation type="submission" date="2022-05" db="EMBL/GenBank/DDBJ databases">
        <title>Draft genome sequence of Clostridium tertium strain CP3 isolated from Peru.</title>
        <authorList>
            <person name="Hurtado R."/>
            <person name="Lima L."/>
            <person name="Sousa T."/>
            <person name="Jaiswal A.K."/>
            <person name="Tiwari S."/>
            <person name="Maturrano L."/>
            <person name="Brenig B."/>
            <person name="Azevedo V."/>
        </authorList>
    </citation>
    <scope>NUCLEOTIDE SEQUENCE</scope>
    <source>
        <strain evidence="2">CP3</strain>
    </source>
</reference>
<evidence type="ECO:0000313" key="3">
    <source>
        <dbReference type="Proteomes" id="UP001141183"/>
    </source>
</evidence>
<gene>
    <name evidence="2" type="ORF">NE398_06995</name>
</gene>
<protein>
    <submittedName>
        <fullName evidence="2">PepSY domain-containing protein</fullName>
    </submittedName>
</protein>
<feature type="domain" description="PepSY" evidence="1">
    <location>
        <begin position="127"/>
        <end position="187"/>
    </location>
</feature>
<name>A0A9X3XID3_9CLOT</name>
<evidence type="ECO:0000313" key="2">
    <source>
        <dbReference type="EMBL" id="MDC4239910.1"/>
    </source>
</evidence>
<accession>A0A9X3XID3</accession>
<dbReference type="EMBL" id="JAMRYU010000006">
    <property type="protein sequence ID" value="MDC4239910.1"/>
    <property type="molecule type" value="Genomic_DNA"/>
</dbReference>
<dbReference type="PROSITE" id="PS51257">
    <property type="entry name" value="PROKAR_LIPOPROTEIN"/>
    <property type="match status" value="1"/>
</dbReference>
<dbReference type="InterPro" id="IPR025711">
    <property type="entry name" value="PepSY"/>
</dbReference>
<evidence type="ECO:0000259" key="1">
    <source>
        <dbReference type="Pfam" id="PF03413"/>
    </source>
</evidence>
<dbReference type="RefSeq" id="WP_272470177.1">
    <property type="nucleotide sequence ID" value="NZ_JAMRYU010000006.1"/>
</dbReference>
<sequence>MKKLLPIIMISIAMSISGCNNKDINDNINKSDTRKVTLEQAKEIALKHANLINDQVSFIRAETDLDNGIEKYDIEFYHENIEYDYEINVANGEIIEYDHDVENYNINNKQTPIRNIGGATEEQGKIISVNQAKEIALKHANLTSDQVTFGKSELDFDDGIQKYYIEFYYNNREHSFEIDANTGKVLANEKD</sequence>
<dbReference type="Proteomes" id="UP001141183">
    <property type="component" value="Unassembled WGS sequence"/>
</dbReference>
<comment type="caution">
    <text evidence="2">The sequence shown here is derived from an EMBL/GenBank/DDBJ whole genome shotgun (WGS) entry which is preliminary data.</text>
</comment>
<organism evidence="2 3">
    <name type="scientific">Clostridium tertium</name>
    <dbReference type="NCBI Taxonomy" id="1559"/>
    <lineage>
        <taxon>Bacteria</taxon>
        <taxon>Bacillati</taxon>
        <taxon>Bacillota</taxon>
        <taxon>Clostridia</taxon>
        <taxon>Eubacteriales</taxon>
        <taxon>Clostridiaceae</taxon>
        <taxon>Clostridium</taxon>
    </lineage>
</organism>
<feature type="domain" description="PepSY" evidence="1">
    <location>
        <begin position="35"/>
        <end position="97"/>
    </location>
</feature>
<keyword evidence="3" id="KW-1185">Reference proteome</keyword>
<dbReference type="Gene3D" id="3.10.450.40">
    <property type="match status" value="2"/>
</dbReference>
<dbReference type="Pfam" id="PF03413">
    <property type="entry name" value="PepSY"/>
    <property type="match status" value="2"/>
</dbReference>
<proteinExistence type="predicted"/>